<gene>
    <name evidence="1" type="ORF">SAMN04487996_11380</name>
</gene>
<dbReference type="RefSeq" id="WP_090154456.1">
    <property type="nucleotide sequence ID" value="NZ_FNAN01000013.1"/>
</dbReference>
<dbReference type="OrthoDB" id="9800162at2"/>
<dbReference type="AlphaFoldDB" id="A0A1G7PP97"/>
<evidence type="ECO:0000313" key="1">
    <source>
        <dbReference type="EMBL" id="SDF88045.1"/>
    </source>
</evidence>
<accession>A0A1G7PP97</accession>
<evidence type="ECO:0000313" key="2">
    <source>
        <dbReference type="Proteomes" id="UP000198748"/>
    </source>
</evidence>
<protein>
    <submittedName>
        <fullName evidence="1">Uncharacterized protein</fullName>
    </submittedName>
</protein>
<sequence length="646" mass="71441">MSYLHAPRLIFTGDFLSDVSTVNNDPAHYNNKTFQPSFQEPSLPGQSGTNGWWNPEGGAVFDFRDCTVKQIFLPDGTTQANAAEDIIIGQAVVGAEGRPTGKMVDLDPDAQMYSALWCVQLRICTANGDLLFKGDISTTSFRDIQPRQLAGAKINGQPLGATWTSVITNIVWGEMADQSAFLRTLRATTQGDKLAINMNPFGYYYNHNEGRFSLGRLMGSIGPYFEGEPITFSPSRRLYGIYMAPNAQRTYFSVTNFLVEQDKKRVSADFGASMPVSDAEGTVTYNQDLRLAVSKVPQAGFVSEYTHAYYILPEDMIEIGTLEYRSDPEWLIQTGGIVSFDNLPDETMNTLRNNQLLLVAPSTTMPGHFVIMAREAIDGLVARADNFVLRLDTDQSTQVDFYAYQWGVPLPKEGINVTLDPPTANTPLGPNNPISIVYGNNFPADGLTFDGQLATDGNGKVQMQLTGNAIHSPRVYIDGQIYNITYQTATPDPAFAPESIVVHLRDYFQALTTPVWDDISEIMTQYANLYPIMSKYVANLADPQALIEKKKIMLFAFSRDINDTMHMPVTRDLSDAKRNTILAWLNNPQITGSPTHQREALQLSATNPTAPGTAPTKKQAEYIEAVKAKNGSFPGFRDVPNLFENL</sequence>
<dbReference type="EMBL" id="FNAN01000013">
    <property type="protein sequence ID" value="SDF88045.1"/>
    <property type="molecule type" value="Genomic_DNA"/>
</dbReference>
<keyword evidence="2" id="KW-1185">Reference proteome</keyword>
<proteinExistence type="predicted"/>
<reference evidence="2" key="1">
    <citation type="submission" date="2016-10" db="EMBL/GenBank/DDBJ databases">
        <authorList>
            <person name="Varghese N."/>
            <person name="Submissions S."/>
        </authorList>
    </citation>
    <scope>NUCLEOTIDE SEQUENCE [LARGE SCALE GENOMIC DNA]</scope>
    <source>
        <strain evidence="2">DSM 25329</strain>
    </source>
</reference>
<organism evidence="1 2">
    <name type="scientific">Dyadobacter soli</name>
    <dbReference type="NCBI Taxonomy" id="659014"/>
    <lineage>
        <taxon>Bacteria</taxon>
        <taxon>Pseudomonadati</taxon>
        <taxon>Bacteroidota</taxon>
        <taxon>Cytophagia</taxon>
        <taxon>Cytophagales</taxon>
        <taxon>Spirosomataceae</taxon>
        <taxon>Dyadobacter</taxon>
    </lineage>
</organism>
<name>A0A1G7PP97_9BACT</name>
<dbReference type="Proteomes" id="UP000198748">
    <property type="component" value="Unassembled WGS sequence"/>
</dbReference>